<evidence type="ECO:0000259" key="6">
    <source>
        <dbReference type="PROSITE" id="PS50937"/>
    </source>
</evidence>
<proteinExistence type="predicted"/>
<accession>A0ABY4EYG2</accession>
<keyword evidence="2" id="KW-0805">Transcription regulation</keyword>
<dbReference type="Pfam" id="PF13411">
    <property type="entry name" value="MerR_1"/>
    <property type="match status" value="1"/>
</dbReference>
<evidence type="ECO:0000313" key="7">
    <source>
        <dbReference type="EMBL" id="UOQ48674.1"/>
    </source>
</evidence>
<feature type="domain" description="HTH merR-type" evidence="6">
    <location>
        <begin position="4"/>
        <end position="74"/>
    </location>
</feature>
<dbReference type="SMART" id="SM00422">
    <property type="entry name" value="HTH_MERR"/>
    <property type="match status" value="1"/>
</dbReference>
<reference evidence="7 8" key="1">
    <citation type="submission" date="2022-04" db="EMBL/GenBank/DDBJ databases">
        <title>Gracilibacillus sp. isolated from saltern.</title>
        <authorList>
            <person name="Won M."/>
            <person name="Lee C.-M."/>
            <person name="Woen H.-Y."/>
            <person name="Kwon S.-W."/>
        </authorList>
    </citation>
    <scope>NUCLEOTIDE SEQUENCE [LARGE SCALE GENOMIC DNA]</scope>
    <source>
        <strain evidence="7 8">SSWR10-1</strain>
    </source>
</reference>
<dbReference type="InterPro" id="IPR011256">
    <property type="entry name" value="Reg_factor_effector_dom_sf"/>
</dbReference>
<dbReference type="InterPro" id="IPR047057">
    <property type="entry name" value="MerR_fam"/>
</dbReference>
<dbReference type="PANTHER" id="PTHR30204">
    <property type="entry name" value="REDOX-CYCLING DRUG-SENSING TRANSCRIPTIONAL ACTIVATOR SOXR"/>
    <property type="match status" value="1"/>
</dbReference>
<dbReference type="CDD" id="cd01107">
    <property type="entry name" value="HTH_BmrR"/>
    <property type="match status" value="1"/>
</dbReference>
<protein>
    <submittedName>
        <fullName evidence="7">MerR family transcriptional regulator</fullName>
    </submittedName>
</protein>
<gene>
    <name evidence="7" type="ORF">MUN88_00480</name>
</gene>
<evidence type="ECO:0000313" key="8">
    <source>
        <dbReference type="Proteomes" id="UP000831782"/>
    </source>
</evidence>
<evidence type="ECO:0000256" key="1">
    <source>
        <dbReference type="ARBA" id="ARBA00022491"/>
    </source>
</evidence>
<dbReference type="Gene3D" id="1.10.1660.10">
    <property type="match status" value="1"/>
</dbReference>
<keyword evidence="5" id="KW-0175">Coiled coil</keyword>
<dbReference type="RefSeq" id="WP_244719561.1">
    <property type="nucleotide sequence ID" value="NZ_CP095072.1"/>
</dbReference>
<evidence type="ECO:0000256" key="4">
    <source>
        <dbReference type="ARBA" id="ARBA00023163"/>
    </source>
</evidence>
<dbReference type="EMBL" id="CP095072">
    <property type="protein sequence ID" value="UOQ48674.1"/>
    <property type="molecule type" value="Genomic_DNA"/>
</dbReference>
<keyword evidence="4" id="KW-0804">Transcription</keyword>
<evidence type="ECO:0000256" key="3">
    <source>
        <dbReference type="ARBA" id="ARBA00023125"/>
    </source>
</evidence>
<dbReference type="InterPro" id="IPR009061">
    <property type="entry name" value="DNA-bd_dom_put_sf"/>
</dbReference>
<dbReference type="PROSITE" id="PS50937">
    <property type="entry name" value="HTH_MERR_2"/>
    <property type="match status" value="1"/>
</dbReference>
<dbReference type="InterPro" id="IPR000551">
    <property type="entry name" value="MerR-type_HTH_dom"/>
</dbReference>
<keyword evidence="3" id="KW-0238">DNA-binding</keyword>
<evidence type="ECO:0000256" key="5">
    <source>
        <dbReference type="SAM" id="Coils"/>
    </source>
</evidence>
<dbReference type="PANTHER" id="PTHR30204:SF69">
    <property type="entry name" value="MERR-FAMILY TRANSCRIPTIONAL REGULATOR"/>
    <property type="match status" value="1"/>
</dbReference>
<keyword evidence="1" id="KW-0678">Repressor</keyword>
<sequence>MKNHFLIGELAKLFQLPTSTLRYYDEIGIFQPKHKDPDSMYRYYSVDQFIVLDTIIFLKNQGFSIKDIKQHLKQRKPENMKSLLENKLEEVEKEMERLNQVYAKINNKISTINTGLSLSANPILEFKWFPSRTISFIYNDSPINLQEDFNSLYIRDLEEISTSGIGYEGYFTGDFGNIVDLQSLYHDKEVKYRAVFEVLPNDKYGHRIKLSKLDEGTYACYPHCGPYETIKTTYLYVLAELEKSDYHITGDPLEIIMLDESIIQDEKSYVTWIQIPISKAT</sequence>
<feature type="coiled-coil region" evidence="5">
    <location>
        <begin position="81"/>
        <end position="108"/>
    </location>
</feature>
<dbReference type="Pfam" id="PF06445">
    <property type="entry name" value="GyrI-like"/>
    <property type="match status" value="1"/>
</dbReference>
<dbReference type="Proteomes" id="UP000831782">
    <property type="component" value="Chromosome"/>
</dbReference>
<organism evidence="7 8">
    <name type="scientific">Gracilibacillus caseinilyticus</name>
    <dbReference type="NCBI Taxonomy" id="2932256"/>
    <lineage>
        <taxon>Bacteria</taxon>
        <taxon>Bacillati</taxon>
        <taxon>Bacillota</taxon>
        <taxon>Bacilli</taxon>
        <taxon>Bacillales</taxon>
        <taxon>Bacillaceae</taxon>
        <taxon>Gracilibacillus</taxon>
    </lineage>
</organism>
<evidence type="ECO:0000256" key="2">
    <source>
        <dbReference type="ARBA" id="ARBA00023015"/>
    </source>
</evidence>
<dbReference type="Gene3D" id="3.20.80.10">
    <property type="entry name" value="Regulatory factor, effector binding domain"/>
    <property type="match status" value="1"/>
</dbReference>
<keyword evidence="8" id="KW-1185">Reference proteome</keyword>
<dbReference type="InterPro" id="IPR029442">
    <property type="entry name" value="GyrI-like"/>
</dbReference>
<dbReference type="SUPFAM" id="SSF46955">
    <property type="entry name" value="Putative DNA-binding domain"/>
    <property type="match status" value="1"/>
</dbReference>
<name>A0ABY4EYG2_9BACI</name>
<dbReference type="SUPFAM" id="SSF55136">
    <property type="entry name" value="Probable bacterial effector-binding domain"/>
    <property type="match status" value="1"/>
</dbReference>